<dbReference type="SUPFAM" id="SSF48726">
    <property type="entry name" value="Immunoglobulin"/>
    <property type="match status" value="2"/>
</dbReference>
<dbReference type="InterPro" id="IPR013098">
    <property type="entry name" value="Ig_I-set"/>
</dbReference>
<keyword evidence="4" id="KW-0325">Glycoprotein</keyword>
<dbReference type="SMART" id="SM00408">
    <property type="entry name" value="IGc2"/>
    <property type="match status" value="1"/>
</dbReference>
<feature type="non-terminal residue" evidence="6">
    <location>
        <position position="1"/>
    </location>
</feature>
<dbReference type="OrthoDB" id="6353782at2759"/>
<keyword evidence="7" id="KW-1185">Reference proteome</keyword>
<dbReference type="Pfam" id="PF07679">
    <property type="entry name" value="I-set"/>
    <property type="match status" value="1"/>
</dbReference>
<dbReference type="Gene3D" id="2.60.40.10">
    <property type="entry name" value="Immunoglobulins"/>
    <property type="match status" value="2"/>
</dbReference>
<feature type="non-terminal residue" evidence="6">
    <location>
        <position position="192"/>
    </location>
</feature>
<dbReference type="InterPro" id="IPR036179">
    <property type="entry name" value="Ig-like_dom_sf"/>
</dbReference>
<dbReference type="GO" id="GO:0016020">
    <property type="term" value="C:membrane"/>
    <property type="evidence" value="ECO:0007669"/>
    <property type="project" value="UniProtKB-SubCell"/>
</dbReference>
<evidence type="ECO:0000313" key="6">
    <source>
        <dbReference type="EMBL" id="NXA32539.1"/>
    </source>
</evidence>
<dbReference type="PANTHER" id="PTHR12080:SF59">
    <property type="entry name" value="HEPATIC AND GLIAL CELL ADHESION MOLECULE"/>
    <property type="match status" value="1"/>
</dbReference>
<evidence type="ECO:0000256" key="3">
    <source>
        <dbReference type="ARBA" id="ARBA00023136"/>
    </source>
</evidence>
<name>A0A7K7UTN0_EUDEL</name>
<dbReference type="SMART" id="SM00409">
    <property type="entry name" value="IG"/>
    <property type="match status" value="2"/>
</dbReference>
<keyword evidence="2" id="KW-0732">Signal</keyword>
<dbReference type="InterPro" id="IPR003599">
    <property type="entry name" value="Ig_sub"/>
</dbReference>
<accession>A0A7K7UTN0</accession>
<dbReference type="EMBL" id="VZSX01000011">
    <property type="protein sequence ID" value="NXA32539.1"/>
    <property type="molecule type" value="Genomic_DNA"/>
</dbReference>
<feature type="domain" description="Ig-like" evidence="5">
    <location>
        <begin position="104"/>
        <end position="185"/>
    </location>
</feature>
<reference evidence="6 7" key="1">
    <citation type="submission" date="2019-09" db="EMBL/GenBank/DDBJ databases">
        <title>Bird 10,000 Genomes (B10K) Project - Family phase.</title>
        <authorList>
            <person name="Zhang G."/>
        </authorList>
    </citation>
    <scope>NUCLEOTIDE SEQUENCE [LARGE SCALE GENOMIC DNA]</scope>
    <source>
        <strain evidence="6">B10K-LSUMZ-16893</strain>
    </source>
</reference>
<evidence type="ECO:0000313" key="7">
    <source>
        <dbReference type="Proteomes" id="UP000533954"/>
    </source>
</evidence>
<proteinExistence type="predicted"/>
<evidence type="ECO:0000256" key="2">
    <source>
        <dbReference type="ARBA" id="ARBA00022729"/>
    </source>
</evidence>
<evidence type="ECO:0000259" key="5">
    <source>
        <dbReference type="PROSITE" id="PS50835"/>
    </source>
</evidence>
<dbReference type="Proteomes" id="UP000533954">
    <property type="component" value="Unassembled WGS sequence"/>
</dbReference>
<evidence type="ECO:0000256" key="4">
    <source>
        <dbReference type="ARBA" id="ARBA00023180"/>
    </source>
</evidence>
<dbReference type="AlphaFoldDB" id="A0A7K7UTN0"/>
<keyword evidence="3" id="KW-0472">Membrane</keyword>
<dbReference type="PANTHER" id="PTHR12080">
    <property type="entry name" value="SIGNALING LYMPHOCYTIC ACTIVATION MOLECULE"/>
    <property type="match status" value="1"/>
</dbReference>
<dbReference type="InterPro" id="IPR007110">
    <property type="entry name" value="Ig-like_dom"/>
</dbReference>
<comment type="subcellular location">
    <subcellularLocation>
        <location evidence="1">Membrane</location>
    </subcellularLocation>
</comment>
<dbReference type="InterPro" id="IPR013106">
    <property type="entry name" value="Ig_V-set"/>
</dbReference>
<dbReference type="InterPro" id="IPR015631">
    <property type="entry name" value="CD2/SLAM_rcpt"/>
</dbReference>
<gene>
    <name evidence="6" type="primary">Hepacam2_1</name>
    <name evidence="6" type="ORF">EUDELE_R10288</name>
</gene>
<dbReference type="PROSITE" id="PS50835">
    <property type="entry name" value="IG_LIKE"/>
    <property type="match status" value="1"/>
</dbReference>
<organism evidence="6 7">
    <name type="scientific">Eudromia elegans</name>
    <name type="common">Elegant crested-tinamou</name>
    <dbReference type="NCBI Taxonomy" id="8805"/>
    <lineage>
        <taxon>Eukaryota</taxon>
        <taxon>Metazoa</taxon>
        <taxon>Chordata</taxon>
        <taxon>Craniata</taxon>
        <taxon>Vertebrata</taxon>
        <taxon>Euteleostomi</taxon>
        <taxon>Archelosauria</taxon>
        <taxon>Archosauria</taxon>
        <taxon>Dinosauria</taxon>
        <taxon>Saurischia</taxon>
        <taxon>Theropoda</taxon>
        <taxon>Coelurosauria</taxon>
        <taxon>Aves</taxon>
        <taxon>Palaeognathae</taxon>
        <taxon>Tinamiformes</taxon>
        <taxon>Tinamidae</taxon>
        <taxon>Eudromia</taxon>
    </lineage>
</organism>
<sequence>QLFAATGSSVLLDFNNATEIIRFVQWEYKKGLKQEGIVDYFKSESKIVIYDHYEGRVQFHTSNGSLELRNAQVNDSGTYVVTVNLNKDLVREISLLVIDPVSKPGLQTDSKLVDRPIKLSCEVEHPAAVKNVVWKKNGQLLHPDTHYVFSEDLRVLQIQNACKSDCGSYSCNISNQVSWDEASLDLVIDGKG</sequence>
<dbReference type="GO" id="GO:0005911">
    <property type="term" value="C:cell-cell junction"/>
    <property type="evidence" value="ECO:0007669"/>
    <property type="project" value="TreeGrafter"/>
</dbReference>
<comment type="caution">
    <text evidence="6">The sequence shown here is derived from an EMBL/GenBank/DDBJ whole genome shotgun (WGS) entry which is preliminary data.</text>
</comment>
<evidence type="ECO:0000256" key="1">
    <source>
        <dbReference type="ARBA" id="ARBA00004370"/>
    </source>
</evidence>
<dbReference type="Pfam" id="PF07686">
    <property type="entry name" value="V-set"/>
    <property type="match status" value="1"/>
</dbReference>
<dbReference type="InterPro" id="IPR013783">
    <property type="entry name" value="Ig-like_fold"/>
</dbReference>
<protein>
    <submittedName>
        <fullName evidence="6">HECA2 protein</fullName>
    </submittedName>
</protein>
<dbReference type="InterPro" id="IPR003598">
    <property type="entry name" value="Ig_sub2"/>
</dbReference>